<feature type="non-terminal residue" evidence="1">
    <location>
        <position position="51"/>
    </location>
</feature>
<organism evidence="1">
    <name type="scientific">marine sediment metagenome</name>
    <dbReference type="NCBI Taxonomy" id="412755"/>
    <lineage>
        <taxon>unclassified sequences</taxon>
        <taxon>metagenomes</taxon>
        <taxon>ecological metagenomes</taxon>
    </lineage>
</organism>
<dbReference type="AlphaFoldDB" id="A0A0F9HW42"/>
<sequence length="51" mass="6329">MDKPKEDSRKDNRAEDYLNWFSISNHNGWLVFKRELKKYIETYDIYMNNPD</sequence>
<proteinExistence type="predicted"/>
<reference evidence="1" key="1">
    <citation type="journal article" date="2015" name="Nature">
        <title>Complex archaea that bridge the gap between prokaryotes and eukaryotes.</title>
        <authorList>
            <person name="Spang A."/>
            <person name="Saw J.H."/>
            <person name="Jorgensen S.L."/>
            <person name="Zaremba-Niedzwiedzka K."/>
            <person name="Martijn J."/>
            <person name="Lind A.E."/>
            <person name="van Eijk R."/>
            <person name="Schleper C."/>
            <person name="Guy L."/>
            <person name="Ettema T.J."/>
        </authorList>
    </citation>
    <scope>NUCLEOTIDE SEQUENCE</scope>
</reference>
<comment type="caution">
    <text evidence="1">The sequence shown here is derived from an EMBL/GenBank/DDBJ whole genome shotgun (WGS) entry which is preliminary data.</text>
</comment>
<protein>
    <submittedName>
        <fullName evidence="1">Uncharacterized protein</fullName>
    </submittedName>
</protein>
<gene>
    <name evidence="1" type="ORF">LCGC14_1653670</name>
</gene>
<dbReference type="EMBL" id="LAZR01013943">
    <property type="protein sequence ID" value="KKM19626.1"/>
    <property type="molecule type" value="Genomic_DNA"/>
</dbReference>
<name>A0A0F9HW42_9ZZZZ</name>
<evidence type="ECO:0000313" key="1">
    <source>
        <dbReference type="EMBL" id="KKM19626.1"/>
    </source>
</evidence>
<accession>A0A0F9HW42</accession>